<evidence type="ECO:0000256" key="5">
    <source>
        <dbReference type="ARBA" id="ARBA00022475"/>
    </source>
</evidence>
<protein>
    <recommendedName>
        <fullName evidence="3">Multidrug export protein MepA</fullName>
    </recommendedName>
</protein>
<evidence type="ECO:0000256" key="1">
    <source>
        <dbReference type="ARBA" id="ARBA00004651"/>
    </source>
</evidence>
<evidence type="ECO:0000256" key="3">
    <source>
        <dbReference type="ARBA" id="ARBA00022106"/>
    </source>
</evidence>
<evidence type="ECO:0000256" key="2">
    <source>
        <dbReference type="ARBA" id="ARBA00008417"/>
    </source>
</evidence>
<keyword evidence="12" id="KW-1185">Reference proteome</keyword>
<keyword evidence="4" id="KW-0813">Transport</keyword>
<dbReference type="Proteomes" id="UP001207605">
    <property type="component" value="Unassembled WGS sequence"/>
</dbReference>
<name>A0ABT2S4V9_9FIRM</name>
<dbReference type="PANTHER" id="PTHR43823">
    <property type="entry name" value="SPORULATION PROTEIN YKVU"/>
    <property type="match status" value="1"/>
</dbReference>
<organism evidence="11 12">
    <name type="scientific">Dorea ammoniilytica</name>
    <dbReference type="NCBI Taxonomy" id="2981788"/>
    <lineage>
        <taxon>Bacteria</taxon>
        <taxon>Bacillati</taxon>
        <taxon>Bacillota</taxon>
        <taxon>Clostridia</taxon>
        <taxon>Lachnospirales</taxon>
        <taxon>Lachnospiraceae</taxon>
        <taxon>Dorea</taxon>
    </lineage>
</organism>
<feature type="transmembrane region" description="Helical" evidence="10">
    <location>
        <begin position="134"/>
        <end position="153"/>
    </location>
</feature>
<dbReference type="NCBIfam" id="TIGR00797">
    <property type="entry name" value="matE"/>
    <property type="match status" value="1"/>
</dbReference>
<comment type="similarity">
    <text evidence="2">Belongs to the multi antimicrobial extrusion (MATE) (TC 2.A.66.1) family. MepA subfamily.</text>
</comment>
<keyword evidence="7 10" id="KW-1133">Transmembrane helix</keyword>
<keyword evidence="5" id="KW-1003">Cell membrane</keyword>
<feature type="transmembrane region" description="Helical" evidence="10">
    <location>
        <begin position="233"/>
        <end position="250"/>
    </location>
</feature>
<dbReference type="InterPro" id="IPR045070">
    <property type="entry name" value="MATE_MepA-like"/>
</dbReference>
<accession>A0ABT2S4V9</accession>
<evidence type="ECO:0000256" key="7">
    <source>
        <dbReference type="ARBA" id="ARBA00022989"/>
    </source>
</evidence>
<sequence length="445" mass="48186">MENELFEQTSVPKAYMKLAFPVVMSMMVSLVYNMVDTYFIALTGVQELVAGVSLAAPIFTMMIAFGDIFGLGGSSVISRLFGQKRNMDAKRVSAFCVWGSIVFGICVTIILLLFRPQILRVLGANDVTMQYASGYYTWIAIGAVFIIFGLVPTNILRTEGLAAQAMLGSIIGSIVNIILDPVFIFGLKQGAAGAAIATVLGNMAADLYYMYAMMKKANRLSVAITETRISGHMIGNILLIGIPASITNLMQSFMVMLTNHFLLEYGTDKVAAMGIALKANMLTALILVGFAFGGQPLVGYNYGAKNEKRLKEILKFAYLFEMGTGLGFAVLVSIFAPTVIRVFMNDPGIVNNGAMMLRYQQFGMMFMAVTLVSTCVCQSVGNASGALVLSISRQGVVYAMTIVVLSKIFRYTGVLAAQACADVLTAVMAGLIIRHIFFRHKDHNV</sequence>
<evidence type="ECO:0000313" key="11">
    <source>
        <dbReference type="EMBL" id="MCU6699619.1"/>
    </source>
</evidence>
<dbReference type="RefSeq" id="WP_262581179.1">
    <property type="nucleotide sequence ID" value="NZ_JAOQJV010000004.1"/>
</dbReference>
<feature type="transmembrane region" description="Helical" evidence="10">
    <location>
        <begin position="18"/>
        <end position="42"/>
    </location>
</feature>
<feature type="transmembrane region" description="Helical" evidence="10">
    <location>
        <begin position="165"/>
        <end position="185"/>
    </location>
</feature>
<comment type="caution">
    <text evidence="11">The sequence shown here is derived from an EMBL/GenBank/DDBJ whole genome shotgun (WGS) entry which is preliminary data.</text>
</comment>
<feature type="transmembrane region" description="Helical" evidence="10">
    <location>
        <begin position="387"/>
        <end position="409"/>
    </location>
</feature>
<feature type="transmembrane region" description="Helical" evidence="10">
    <location>
        <begin position="313"/>
        <end position="339"/>
    </location>
</feature>
<dbReference type="Pfam" id="PF01554">
    <property type="entry name" value="MatE"/>
    <property type="match status" value="2"/>
</dbReference>
<evidence type="ECO:0000313" key="12">
    <source>
        <dbReference type="Proteomes" id="UP001207605"/>
    </source>
</evidence>
<keyword evidence="6 10" id="KW-0812">Transmembrane</keyword>
<feature type="transmembrane region" description="Helical" evidence="10">
    <location>
        <begin position="191"/>
        <end position="212"/>
    </location>
</feature>
<dbReference type="InterPro" id="IPR051327">
    <property type="entry name" value="MATE_MepA_subfamily"/>
</dbReference>
<keyword evidence="8 10" id="KW-0472">Membrane</keyword>
<evidence type="ECO:0000256" key="9">
    <source>
        <dbReference type="ARBA" id="ARBA00023251"/>
    </source>
</evidence>
<comment type="subcellular location">
    <subcellularLocation>
        <location evidence="1">Cell membrane</location>
        <topology evidence="1">Multi-pass membrane protein</topology>
    </subcellularLocation>
</comment>
<dbReference type="PANTHER" id="PTHR43823:SF3">
    <property type="entry name" value="MULTIDRUG EXPORT PROTEIN MEPA"/>
    <property type="match status" value="1"/>
</dbReference>
<proteinExistence type="inferred from homology"/>
<gene>
    <name evidence="11" type="ORF">OCV65_05125</name>
</gene>
<evidence type="ECO:0000256" key="10">
    <source>
        <dbReference type="SAM" id="Phobius"/>
    </source>
</evidence>
<feature type="transmembrane region" description="Helical" evidence="10">
    <location>
        <begin position="415"/>
        <end position="437"/>
    </location>
</feature>
<dbReference type="CDD" id="cd13143">
    <property type="entry name" value="MATE_MepA_like"/>
    <property type="match status" value="1"/>
</dbReference>
<keyword evidence="9" id="KW-0046">Antibiotic resistance</keyword>
<dbReference type="EMBL" id="JAOQJV010000004">
    <property type="protein sequence ID" value="MCU6699619.1"/>
    <property type="molecule type" value="Genomic_DNA"/>
</dbReference>
<evidence type="ECO:0000256" key="8">
    <source>
        <dbReference type="ARBA" id="ARBA00023136"/>
    </source>
</evidence>
<reference evidence="11 12" key="1">
    <citation type="journal article" date="2021" name="ISME Commun">
        <title>Automated analysis of genomic sequences facilitates high-throughput and comprehensive description of bacteria.</title>
        <authorList>
            <person name="Hitch T.C.A."/>
        </authorList>
    </citation>
    <scope>NUCLEOTIDE SEQUENCE [LARGE SCALE GENOMIC DNA]</scope>
    <source>
        <strain evidence="11 12">Sanger_02</strain>
    </source>
</reference>
<dbReference type="PIRSF" id="PIRSF006603">
    <property type="entry name" value="DinF"/>
    <property type="match status" value="1"/>
</dbReference>
<dbReference type="InterPro" id="IPR048279">
    <property type="entry name" value="MdtK-like"/>
</dbReference>
<evidence type="ECO:0000256" key="6">
    <source>
        <dbReference type="ARBA" id="ARBA00022692"/>
    </source>
</evidence>
<evidence type="ECO:0000256" key="4">
    <source>
        <dbReference type="ARBA" id="ARBA00022448"/>
    </source>
</evidence>
<dbReference type="InterPro" id="IPR002528">
    <property type="entry name" value="MATE_fam"/>
</dbReference>
<feature type="transmembrane region" description="Helical" evidence="10">
    <location>
        <begin position="48"/>
        <end position="71"/>
    </location>
</feature>
<feature type="transmembrane region" description="Helical" evidence="10">
    <location>
        <begin position="92"/>
        <end position="114"/>
    </location>
</feature>
<feature type="transmembrane region" description="Helical" evidence="10">
    <location>
        <begin position="359"/>
        <end position="380"/>
    </location>
</feature>